<comment type="function">
    <text evidence="13">Self-glucosylating initiator of glycogen synthesis. It catalyzes the formation of a short alpha (1,4)-glucosyl chain covalently attached via a glucose 1-O-tyrosyl linkage to internal tyrosine residues and these chains act as primers for the elongation reaction catalyzed by glycogen synthase.</text>
</comment>
<evidence type="ECO:0000256" key="1">
    <source>
        <dbReference type="ARBA" id="ARBA00001936"/>
    </source>
</evidence>
<feature type="compositionally biased region" description="Low complexity" evidence="14">
    <location>
        <begin position="304"/>
        <end position="317"/>
    </location>
</feature>
<feature type="compositionally biased region" description="Basic and acidic residues" evidence="14">
    <location>
        <begin position="723"/>
        <end position="741"/>
    </location>
</feature>
<dbReference type="EC" id="2.4.1.186" evidence="10"/>
<dbReference type="EMBL" id="KB644410">
    <property type="protein sequence ID" value="EPS27816.1"/>
    <property type="molecule type" value="Genomic_DNA"/>
</dbReference>
<evidence type="ECO:0000256" key="6">
    <source>
        <dbReference type="ARBA" id="ARBA00023056"/>
    </source>
</evidence>
<comment type="similarity">
    <text evidence="9">Belongs to the glycosyltransferase 8 family. Glycogenin subfamily.</text>
</comment>
<keyword evidence="7" id="KW-0325">Glycoprotein</keyword>
<keyword evidence="8" id="KW-0464">Manganese</keyword>
<evidence type="ECO:0000256" key="12">
    <source>
        <dbReference type="ARBA" id="ARBA00052293"/>
    </source>
</evidence>
<keyword evidence="4" id="KW-0808">Transferase</keyword>
<dbReference type="GO" id="GO:0005737">
    <property type="term" value="C:cytoplasm"/>
    <property type="evidence" value="ECO:0007669"/>
    <property type="project" value="UniProtKB-SubCell"/>
</dbReference>
<reference evidence="15 16" key="1">
    <citation type="journal article" date="2013" name="PLoS ONE">
        <title>Genomic and secretomic analyses reveal unique features of the lignocellulolytic enzyme system of Penicillium decumbens.</title>
        <authorList>
            <person name="Liu G."/>
            <person name="Zhang L."/>
            <person name="Wei X."/>
            <person name="Zou G."/>
            <person name="Qin Y."/>
            <person name="Ma L."/>
            <person name="Li J."/>
            <person name="Zheng H."/>
            <person name="Wang S."/>
            <person name="Wang C."/>
            <person name="Xun L."/>
            <person name="Zhao G.-P."/>
            <person name="Zhou Z."/>
            <person name="Qu Y."/>
        </authorList>
    </citation>
    <scope>NUCLEOTIDE SEQUENCE [LARGE SCALE GENOMIC DNA]</scope>
    <source>
        <strain evidence="16">114-2 / CGMCC 5302</strain>
    </source>
</reference>
<dbReference type="AlphaFoldDB" id="S7ZGP7"/>
<dbReference type="CDD" id="cd02537">
    <property type="entry name" value="GT8_Glycogenin"/>
    <property type="match status" value="1"/>
</dbReference>
<evidence type="ECO:0000256" key="9">
    <source>
        <dbReference type="ARBA" id="ARBA00038162"/>
    </source>
</evidence>
<name>S7ZGP7_PENO1</name>
<keyword evidence="5" id="KW-0479">Metal-binding</keyword>
<evidence type="ECO:0000256" key="11">
    <source>
        <dbReference type="ARBA" id="ARBA00050886"/>
    </source>
</evidence>
<proteinExistence type="inferred from homology"/>
<protein>
    <recommendedName>
        <fullName evidence="10">glycogenin glucosyltransferase</fullName>
        <ecNumber evidence="10">2.4.1.186</ecNumber>
    </recommendedName>
</protein>
<evidence type="ECO:0000313" key="15">
    <source>
        <dbReference type="EMBL" id="EPS27816.1"/>
    </source>
</evidence>
<evidence type="ECO:0000256" key="7">
    <source>
        <dbReference type="ARBA" id="ARBA00023180"/>
    </source>
</evidence>
<dbReference type="OrthoDB" id="2014201at2759"/>
<evidence type="ECO:0000256" key="14">
    <source>
        <dbReference type="SAM" id="MobiDB-lite"/>
    </source>
</evidence>
<dbReference type="FunFam" id="3.90.550.10:FF:000092">
    <property type="entry name" value="Glycogenin 2"/>
    <property type="match status" value="1"/>
</dbReference>
<feature type="compositionally biased region" description="Pro residues" evidence="14">
    <location>
        <begin position="318"/>
        <end position="328"/>
    </location>
</feature>
<evidence type="ECO:0000256" key="4">
    <source>
        <dbReference type="ARBA" id="ARBA00022679"/>
    </source>
</evidence>
<feature type="region of interest" description="Disordered" evidence="14">
    <location>
        <begin position="407"/>
        <end position="595"/>
    </location>
</feature>
<keyword evidence="16" id="KW-1185">Reference proteome</keyword>
<dbReference type="InterPro" id="IPR050587">
    <property type="entry name" value="GNT1/Glycosyltrans_8"/>
</dbReference>
<accession>S7ZGP7</accession>
<dbReference type="InterPro" id="IPR002495">
    <property type="entry name" value="Glyco_trans_8"/>
</dbReference>
<dbReference type="GO" id="GO:0046872">
    <property type="term" value="F:metal ion binding"/>
    <property type="evidence" value="ECO:0007669"/>
    <property type="project" value="UniProtKB-KW"/>
</dbReference>
<dbReference type="Pfam" id="PF01501">
    <property type="entry name" value="Glyco_transf_8"/>
    <property type="match status" value="1"/>
</dbReference>
<comment type="catalytic activity">
    <reaction evidence="12">
        <text>L-tyrosyl-[glycogenin] + UDP-alpha-D-glucose = alpha-D-glucosyl-L-tyrosyl-[glycogenin] + UDP + H(+)</text>
        <dbReference type="Rhea" id="RHEA:23360"/>
        <dbReference type="Rhea" id="RHEA-COMP:14604"/>
        <dbReference type="Rhea" id="RHEA-COMP:14605"/>
        <dbReference type="ChEBI" id="CHEBI:15378"/>
        <dbReference type="ChEBI" id="CHEBI:46858"/>
        <dbReference type="ChEBI" id="CHEBI:58223"/>
        <dbReference type="ChEBI" id="CHEBI:58885"/>
        <dbReference type="ChEBI" id="CHEBI:140573"/>
        <dbReference type="EC" id="2.4.1.186"/>
    </reaction>
</comment>
<organism evidence="15 16">
    <name type="scientific">Penicillium oxalicum (strain 114-2 / CGMCC 5302)</name>
    <name type="common">Penicillium decumbens</name>
    <dbReference type="NCBI Taxonomy" id="933388"/>
    <lineage>
        <taxon>Eukaryota</taxon>
        <taxon>Fungi</taxon>
        <taxon>Dikarya</taxon>
        <taxon>Ascomycota</taxon>
        <taxon>Pezizomycotina</taxon>
        <taxon>Eurotiomycetes</taxon>
        <taxon>Eurotiomycetidae</taxon>
        <taxon>Eurotiales</taxon>
        <taxon>Aspergillaceae</taxon>
        <taxon>Penicillium</taxon>
    </lineage>
</organism>
<keyword evidence="6" id="KW-0320">Glycogen biosynthesis</keyword>
<dbReference type="SUPFAM" id="SSF53448">
    <property type="entry name" value="Nucleotide-diphospho-sugar transferases"/>
    <property type="match status" value="1"/>
</dbReference>
<feature type="compositionally biased region" description="Polar residues" evidence="14">
    <location>
        <begin position="415"/>
        <end position="434"/>
    </location>
</feature>
<dbReference type="PhylomeDB" id="S7ZGP7"/>
<feature type="compositionally biased region" description="Polar residues" evidence="14">
    <location>
        <begin position="497"/>
        <end position="508"/>
    </location>
</feature>
<comment type="cofactor">
    <cofactor evidence="1">
        <name>Mn(2+)</name>
        <dbReference type="ChEBI" id="CHEBI:29035"/>
    </cofactor>
</comment>
<evidence type="ECO:0000313" key="16">
    <source>
        <dbReference type="Proteomes" id="UP000019376"/>
    </source>
</evidence>
<feature type="region of interest" description="Disordered" evidence="14">
    <location>
        <begin position="259"/>
        <end position="290"/>
    </location>
</feature>
<feature type="compositionally biased region" description="Polar residues" evidence="14">
    <location>
        <begin position="339"/>
        <end position="354"/>
    </location>
</feature>
<dbReference type="Proteomes" id="UP000019376">
    <property type="component" value="Unassembled WGS sequence"/>
</dbReference>
<sequence>MASEMSAVYCTLLLSDSYLPGAMVLAHSLRDNGTKARLVALYTPDRLQAATINELKTVYDELIPVSPLVNGTPANLWLMDRPDLISTFTKIEMWRLTQFERIVYIDCDVVAIRAPDELLSLDVSFAAAPDVGWPDCFNSGMMVLRPNWKDYYALKALADRGISFDGADQGLLNMHFRDWHRLSFTYNCTPSANYQYIPAYKHFQRAISLIHFIGAQKPWTLPRQMVPLESPYNQLLRHWWSVYDKHYRPSSGFLDGSRPPSGIILPAPGSHVPLGHRRSRSSQSLKKVHFEDTLREPVGEYVAASPNLSSSSSHEASPPGPVQSPPRPWQETPPAAQAFTDSRPSETASQQSVDNLHDAQDVQDAQDAPSTRPESPAPVAPVLSAVPQYVRGEEHVSTYISPTPHAQAPVFQSEKVPTSQPSHLGEPLQNQRHSQAPAPPPSMHHPQPVSPVRQIQEPRPSSPLREPEVRSFEAPKAEWDASREPPPRHSKPEAANLQHQTYSMSEDTTLFRPPPSYPEAPKNMYYQVPPTRPEPRQLKQIFPWENHAPTPTRVFAPEPSSPLSSPPNEPQTAQSPSPPPVRLPLRAPYEPSAETWDAYSRSNAWDEDPDIQRYIASIQQPRRVRTQVISGSSHSSTSGWTSHSQTSSAATTMTGPSYDQRPSVILTNFPSEVERPVLPVTPAPIERRGYLQDDDQEASSSAALPAAEGVPDQQDWNPLTSLEELRRRQSEVLEHPERLQERLASAPSARRSDPSDDSST</sequence>
<dbReference type="PANTHER" id="PTHR11183">
    <property type="entry name" value="GLYCOGENIN SUBFAMILY MEMBER"/>
    <property type="match status" value="1"/>
</dbReference>
<gene>
    <name evidence="15" type="ORF">PDE_02760</name>
</gene>
<dbReference type="eggNOG" id="KOG1950">
    <property type="taxonomic scope" value="Eukaryota"/>
</dbReference>
<comment type="catalytic activity">
    <reaction evidence="11">
        <text>[1,4-alpha-D-glucosyl](n)-L-tyrosyl-[glycogenin] + UDP-alpha-D-glucose = [1,4-alpha-D-glucosyl](n+1)-L-tyrosyl-[glycogenin] + UDP + H(+)</text>
        <dbReference type="Rhea" id="RHEA:56560"/>
        <dbReference type="Rhea" id="RHEA-COMP:14606"/>
        <dbReference type="Rhea" id="RHEA-COMP:14607"/>
        <dbReference type="ChEBI" id="CHEBI:15378"/>
        <dbReference type="ChEBI" id="CHEBI:58223"/>
        <dbReference type="ChEBI" id="CHEBI:58885"/>
        <dbReference type="ChEBI" id="CHEBI:140574"/>
        <dbReference type="EC" id="2.4.1.186"/>
    </reaction>
</comment>
<feature type="compositionally biased region" description="Low complexity" evidence="14">
    <location>
        <begin position="698"/>
        <end position="707"/>
    </location>
</feature>
<evidence type="ECO:0000256" key="5">
    <source>
        <dbReference type="ARBA" id="ARBA00022723"/>
    </source>
</evidence>
<dbReference type="HOGENOM" id="CLU_017171_2_0_1"/>
<dbReference type="InterPro" id="IPR029044">
    <property type="entry name" value="Nucleotide-diphossugar_trans"/>
</dbReference>
<dbReference type="GO" id="GO:0005978">
    <property type="term" value="P:glycogen biosynthetic process"/>
    <property type="evidence" value="ECO:0007669"/>
    <property type="project" value="UniProtKB-KW"/>
</dbReference>
<dbReference type="GO" id="GO:0008466">
    <property type="term" value="F:glycogenin glucosyltransferase activity"/>
    <property type="evidence" value="ECO:0007669"/>
    <property type="project" value="UniProtKB-EC"/>
</dbReference>
<feature type="compositionally biased region" description="Basic and acidic residues" evidence="14">
    <location>
        <begin position="465"/>
        <end position="492"/>
    </location>
</feature>
<evidence type="ECO:0000256" key="13">
    <source>
        <dbReference type="ARBA" id="ARBA00057883"/>
    </source>
</evidence>
<evidence type="ECO:0000256" key="8">
    <source>
        <dbReference type="ARBA" id="ARBA00023211"/>
    </source>
</evidence>
<evidence type="ECO:0000256" key="10">
    <source>
        <dbReference type="ARBA" id="ARBA00038934"/>
    </source>
</evidence>
<dbReference type="STRING" id="933388.S7ZGP7"/>
<keyword evidence="3" id="KW-0963">Cytoplasm</keyword>
<feature type="region of interest" description="Disordered" evidence="14">
    <location>
        <begin position="304"/>
        <end position="380"/>
    </location>
</feature>
<evidence type="ECO:0000256" key="2">
    <source>
        <dbReference type="ARBA" id="ARBA00004496"/>
    </source>
</evidence>
<feature type="region of interest" description="Disordered" evidence="14">
    <location>
        <begin position="616"/>
        <end position="760"/>
    </location>
</feature>
<comment type="subcellular location">
    <subcellularLocation>
        <location evidence="2">Cytoplasm</location>
    </subcellularLocation>
</comment>
<feature type="compositionally biased region" description="Low complexity" evidence="14">
    <location>
        <begin position="444"/>
        <end position="464"/>
    </location>
</feature>
<evidence type="ECO:0000256" key="3">
    <source>
        <dbReference type="ARBA" id="ARBA00022490"/>
    </source>
</evidence>
<dbReference type="Gene3D" id="3.90.550.10">
    <property type="entry name" value="Spore Coat Polysaccharide Biosynthesis Protein SpsA, Chain A"/>
    <property type="match status" value="1"/>
</dbReference>
<feature type="compositionally biased region" description="Low complexity" evidence="14">
    <location>
        <begin position="630"/>
        <end position="654"/>
    </location>
</feature>